<dbReference type="AlphaFoldDB" id="A0A835IQC4"/>
<gene>
    <name evidence="2" type="ORF">IFM89_029195</name>
</gene>
<keyword evidence="3" id="KW-1185">Reference proteome</keyword>
<dbReference type="OrthoDB" id="623918at2759"/>
<sequence length="197" mass="21674">HLPLHQLSTMRGPYRRQGSLGANAQQGSSLQVKKMKSFGFCRIVHTSLMLEQGLMLPMKFVRKFGDELHDVAVLKVPDEPNSGKETEEARPGMLGFSITSAIKIFQQISKNGSRSLTLKVSQMGIGGLLDGSVLTVQSFISVKVGQSLCVTNNKNMKVLPIHERHLRAESFVPPKGKDIAMEASKTLKLKHPSLKLL</sequence>
<evidence type="ECO:0000256" key="1">
    <source>
        <dbReference type="SAM" id="MobiDB-lite"/>
    </source>
</evidence>
<feature type="non-terminal residue" evidence="2">
    <location>
        <position position="1"/>
    </location>
</feature>
<proteinExistence type="predicted"/>
<name>A0A835IQC4_9MAGN</name>
<organism evidence="2 3">
    <name type="scientific">Coptis chinensis</name>
    <dbReference type="NCBI Taxonomy" id="261450"/>
    <lineage>
        <taxon>Eukaryota</taxon>
        <taxon>Viridiplantae</taxon>
        <taxon>Streptophyta</taxon>
        <taxon>Embryophyta</taxon>
        <taxon>Tracheophyta</taxon>
        <taxon>Spermatophyta</taxon>
        <taxon>Magnoliopsida</taxon>
        <taxon>Ranunculales</taxon>
        <taxon>Ranunculaceae</taxon>
        <taxon>Coptidoideae</taxon>
        <taxon>Coptis</taxon>
    </lineage>
</organism>
<protein>
    <submittedName>
        <fullName evidence="2">Uncharacterized protein</fullName>
    </submittedName>
</protein>
<feature type="region of interest" description="Disordered" evidence="1">
    <location>
        <begin position="1"/>
        <end position="26"/>
    </location>
</feature>
<evidence type="ECO:0000313" key="3">
    <source>
        <dbReference type="Proteomes" id="UP000631114"/>
    </source>
</evidence>
<evidence type="ECO:0000313" key="2">
    <source>
        <dbReference type="EMBL" id="KAF9621975.1"/>
    </source>
</evidence>
<reference evidence="2 3" key="1">
    <citation type="submission" date="2020-10" db="EMBL/GenBank/DDBJ databases">
        <title>The Coptis chinensis genome and diversification of protoberbering-type alkaloids.</title>
        <authorList>
            <person name="Wang B."/>
            <person name="Shu S."/>
            <person name="Song C."/>
            <person name="Liu Y."/>
        </authorList>
    </citation>
    <scope>NUCLEOTIDE SEQUENCE [LARGE SCALE GENOMIC DNA]</scope>
    <source>
        <strain evidence="2">HL-2020</strain>
        <tissue evidence="2">Leaf</tissue>
    </source>
</reference>
<comment type="caution">
    <text evidence="2">The sequence shown here is derived from an EMBL/GenBank/DDBJ whole genome shotgun (WGS) entry which is preliminary data.</text>
</comment>
<dbReference type="Proteomes" id="UP000631114">
    <property type="component" value="Unassembled WGS sequence"/>
</dbReference>
<accession>A0A835IQC4</accession>
<dbReference type="EMBL" id="JADFTS010000002">
    <property type="protein sequence ID" value="KAF9621975.1"/>
    <property type="molecule type" value="Genomic_DNA"/>
</dbReference>